<evidence type="ECO:0000259" key="6">
    <source>
        <dbReference type="PROSITE" id="PS50001"/>
    </source>
</evidence>
<feature type="region of interest" description="Disordered" evidence="5">
    <location>
        <begin position="471"/>
        <end position="534"/>
    </location>
</feature>
<dbReference type="SMART" id="SM00369">
    <property type="entry name" value="LRR_TYP"/>
    <property type="match status" value="5"/>
</dbReference>
<dbReference type="EMBL" id="KB008103">
    <property type="protein sequence ID" value="ELR12598.1"/>
    <property type="molecule type" value="Genomic_DNA"/>
</dbReference>
<dbReference type="SUPFAM" id="SSF55550">
    <property type="entry name" value="SH2 domain"/>
    <property type="match status" value="1"/>
</dbReference>
<dbReference type="InterPro" id="IPR036860">
    <property type="entry name" value="SH2_dom_sf"/>
</dbReference>
<dbReference type="InterPro" id="IPR003591">
    <property type="entry name" value="Leu-rich_rpt_typical-subtyp"/>
</dbReference>
<evidence type="ECO:0000256" key="3">
    <source>
        <dbReference type="ARBA" id="ARBA00022737"/>
    </source>
</evidence>
<evidence type="ECO:0000256" key="4">
    <source>
        <dbReference type="PROSITE-ProRule" id="PRU00191"/>
    </source>
</evidence>
<keyword evidence="4" id="KW-0727">SH2 domain</keyword>
<sequence>MFNSRGVPTRTAGQALTPRRESVSDDPEVDGFWKRCLAAHPTSNDEVEVRHVVAQYDREFGPASALDKRCLVAILAQGQKEGDGASLKKSDFVLFLSRFGPLKLCVGKVRSVLAEGRLWFHGNGDRDQCLRLLDNMPSNDKAFLVRYSTRSPGAFSIHYVKGGQSRIFNGITNNTKGEGINVASDDQSLSYSTFASFISKNPHLFAHPCPGPATDSFQRLKEDIAIQIAQEASGNVYCISESFVAEDEPEEEPDTVEGKVKAALDRCLQSGNHTAALSGLGLAAFPEAESARWLKLNDTLDTYWVDLSENNLSILPAKISNLLASASLLNVAHNHLSKLPPTFSLMRNLRALDLSHNKFTDIPTELYRLKQLEELRMTNNYLIYIPNVFFEEMAGLHVLDLSGNKIVELPANVSRPALEVLDIHNNHIHHLPRVLVNLFEKLKELNVADNELDLPFEVTSGSADRIINWMKHQDQSDDEEDEGDLETDMGYDDDDEPEYEDLLEPPPENAPSNYAEPPELPPFKKNKKKAKRSRWERYQNQPLHNYCVVDKEAIRSSGRSSSRSHFLGRESRERRPTLTASSIVTLPNSEFKIEAGDSQAPFSAATFSIDSQNDCVEYSKYFITKVHTNFVGVDPVDTPHSQLDASGEVYRALVRTTDEDKLWDIPASLLKERKKVAVSKDLLKALLKVTKPHLSNAKMRVVRQKNAQAQFLKLDNVLRMPQHFRFGVLYAKDGQTSEQAVGSPAFKHFLDFLGDRIRLKGWRRHRAGLDVKTDSTGTESYFTTFENFEVMFHVSTLLPLLPNDPSRLERKRHIGNDVVVIIFKDTQPGKPSSPLPIQFASHMTHVYVVVEIDHARSTDEQVVYRVNIASKDDVPDSEPHLPSPPVFEESELFRTLLLTKQRASYLAAELKMANKRKRKAILEDLEKEVFPKTLKKRDEDKTKSYYLPIPVDEWKNT</sequence>
<dbReference type="GO" id="GO:0051056">
    <property type="term" value="P:regulation of small GTPase mediated signal transduction"/>
    <property type="evidence" value="ECO:0007669"/>
    <property type="project" value="InterPro"/>
</dbReference>
<dbReference type="InterPro" id="IPR032675">
    <property type="entry name" value="LRR_dom_sf"/>
</dbReference>
<proteinExistence type="predicted"/>
<dbReference type="PROSITE" id="PS50085">
    <property type="entry name" value="RAPGAP"/>
    <property type="match status" value="1"/>
</dbReference>
<dbReference type="InterPro" id="IPR000980">
    <property type="entry name" value="SH2"/>
</dbReference>
<dbReference type="InterPro" id="IPR050989">
    <property type="entry name" value="Rap1_Ran_GAP"/>
</dbReference>
<dbReference type="Gene3D" id="3.40.50.11210">
    <property type="entry name" value="Rap/Ran-GAP"/>
    <property type="match status" value="1"/>
</dbReference>
<dbReference type="PANTHER" id="PTHR15711">
    <property type="entry name" value="RAP GTPASE-ACTIVATING PROTEIN"/>
    <property type="match status" value="1"/>
</dbReference>
<dbReference type="Gene3D" id="3.80.10.10">
    <property type="entry name" value="Ribonuclease Inhibitor"/>
    <property type="match status" value="1"/>
</dbReference>
<dbReference type="Pfam" id="PF02145">
    <property type="entry name" value="Rap_GAP"/>
    <property type="match status" value="1"/>
</dbReference>
<evidence type="ECO:0000313" key="8">
    <source>
        <dbReference type="EMBL" id="ELR12598.1"/>
    </source>
</evidence>
<keyword evidence="1" id="KW-0343">GTPase activation</keyword>
<dbReference type="GeneID" id="14913349"/>
<dbReference type="Gene3D" id="3.30.505.10">
    <property type="entry name" value="SH2 domain"/>
    <property type="match status" value="1"/>
</dbReference>
<dbReference type="SUPFAM" id="SSF111347">
    <property type="entry name" value="Rap/Ran-GAP"/>
    <property type="match status" value="1"/>
</dbReference>
<evidence type="ECO:0000259" key="7">
    <source>
        <dbReference type="PROSITE" id="PS50085"/>
    </source>
</evidence>
<dbReference type="Pfam" id="PF00017">
    <property type="entry name" value="SH2"/>
    <property type="match status" value="1"/>
</dbReference>
<dbReference type="InterPro" id="IPR000331">
    <property type="entry name" value="Rap/Ran_GAP_dom"/>
</dbReference>
<feature type="domain" description="SH2" evidence="6">
    <location>
        <begin position="119"/>
        <end position="198"/>
    </location>
</feature>
<dbReference type="PROSITE" id="PS51450">
    <property type="entry name" value="LRR"/>
    <property type="match status" value="2"/>
</dbReference>
<feature type="domain" description="Rap-GAP" evidence="7">
    <location>
        <begin position="712"/>
        <end position="925"/>
    </location>
</feature>
<dbReference type="CDD" id="cd00173">
    <property type="entry name" value="SH2"/>
    <property type="match status" value="1"/>
</dbReference>
<dbReference type="GO" id="GO:0005096">
    <property type="term" value="F:GTPase activator activity"/>
    <property type="evidence" value="ECO:0007669"/>
    <property type="project" value="UniProtKB-KW"/>
</dbReference>
<dbReference type="Proteomes" id="UP000011083">
    <property type="component" value="Unassembled WGS sequence"/>
</dbReference>
<dbReference type="InterPro" id="IPR001611">
    <property type="entry name" value="Leu-rich_rpt"/>
</dbReference>
<dbReference type="InterPro" id="IPR035974">
    <property type="entry name" value="Rap/Ran-GAP_sf"/>
</dbReference>
<evidence type="ECO:0000313" key="9">
    <source>
        <dbReference type="Proteomes" id="UP000011083"/>
    </source>
</evidence>
<dbReference type="KEGG" id="acan:ACA1_090980"/>
<evidence type="ECO:0000256" key="1">
    <source>
        <dbReference type="ARBA" id="ARBA00022468"/>
    </source>
</evidence>
<dbReference type="AlphaFoldDB" id="L8GIP2"/>
<dbReference type="PROSITE" id="PS50001">
    <property type="entry name" value="SH2"/>
    <property type="match status" value="1"/>
</dbReference>
<keyword evidence="9" id="KW-1185">Reference proteome</keyword>
<evidence type="ECO:0000256" key="2">
    <source>
        <dbReference type="ARBA" id="ARBA00022614"/>
    </source>
</evidence>
<dbReference type="RefSeq" id="XP_004334611.1">
    <property type="nucleotide sequence ID" value="XM_004334563.1"/>
</dbReference>
<feature type="region of interest" description="Disordered" evidence="5">
    <location>
        <begin position="1"/>
        <end position="26"/>
    </location>
</feature>
<name>L8GIP2_ACACF</name>
<dbReference type="OrthoDB" id="427790at2759"/>
<protein>
    <submittedName>
        <fullName evidence="8">Leucine rich repeat domain containing protein</fullName>
    </submittedName>
</protein>
<keyword evidence="3" id="KW-0677">Repeat</keyword>
<organism evidence="8 9">
    <name type="scientific">Acanthamoeba castellanii (strain ATCC 30010 / Neff)</name>
    <dbReference type="NCBI Taxonomy" id="1257118"/>
    <lineage>
        <taxon>Eukaryota</taxon>
        <taxon>Amoebozoa</taxon>
        <taxon>Discosea</taxon>
        <taxon>Longamoebia</taxon>
        <taxon>Centramoebida</taxon>
        <taxon>Acanthamoebidae</taxon>
        <taxon>Acanthamoeba</taxon>
    </lineage>
</organism>
<dbReference type="Pfam" id="PF13855">
    <property type="entry name" value="LRR_8"/>
    <property type="match status" value="1"/>
</dbReference>
<dbReference type="VEuPathDB" id="AmoebaDB:ACA1_090980"/>
<evidence type="ECO:0000256" key="5">
    <source>
        <dbReference type="SAM" id="MobiDB-lite"/>
    </source>
</evidence>
<gene>
    <name evidence="8" type="ORF">ACA1_090980</name>
</gene>
<feature type="compositionally biased region" description="Acidic residues" evidence="5">
    <location>
        <begin position="476"/>
        <end position="503"/>
    </location>
</feature>
<feature type="compositionally biased region" description="Basic and acidic residues" evidence="5">
    <location>
        <begin position="567"/>
        <end position="576"/>
    </location>
</feature>
<reference evidence="8 9" key="1">
    <citation type="journal article" date="2013" name="Genome Biol.">
        <title>Genome of Acanthamoeba castellanii highlights extensive lateral gene transfer and early evolution of tyrosine kinase signaling.</title>
        <authorList>
            <person name="Clarke M."/>
            <person name="Lohan A.J."/>
            <person name="Liu B."/>
            <person name="Lagkouvardos I."/>
            <person name="Roy S."/>
            <person name="Zafar N."/>
            <person name="Bertelli C."/>
            <person name="Schilde C."/>
            <person name="Kianianmomeni A."/>
            <person name="Burglin T.R."/>
            <person name="Frech C."/>
            <person name="Turcotte B."/>
            <person name="Kopec K.O."/>
            <person name="Synnott J.M."/>
            <person name="Choo C."/>
            <person name="Paponov I."/>
            <person name="Finkler A."/>
            <person name="Soon Heng Tan C."/>
            <person name="Hutchins A.P."/>
            <person name="Weinmeier T."/>
            <person name="Rattei T."/>
            <person name="Chu J.S."/>
            <person name="Gimenez G."/>
            <person name="Irimia M."/>
            <person name="Rigden D.J."/>
            <person name="Fitzpatrick D.A."/>
            <person name="Lorenzo-Morales J."/>
            <person name="Bateman A."/>
            <person name="Chiu C.H."/>
            <person name="Tang P."/>
            <person name="Hegemann P."/>
            <person name="Fromm H."/>
            <person name="Raoult D."/>
            <person name="Greub G."/>
            <person name="Miranda-Saavedra D."/>
            <person name="Chen N."/>
            <person name="Nash P."/>
            <person name="Ginger M.L."/>
            <person name="Horn M."/>
            <person name="Schaap P."/>
            <person name="Caler L."/>
            <person name="Loftus B."/>
        </authorList>
    </citation>
    <scope>NUCLEOTIDE SEQUENCE [LARGE SCALE GENOMIC DNA]</scope>
    <source>
        <strain evidence="8 9">Neff</strain>
    </source>
</reference>
<keyword evidence="2" id="KW-0433">Leucine-rich repeat</keyword>
<dbReference type="SUPFAM" id="SSF52058">
    <property type="entry name" value="L domain-like"/>
    <property type="match status" value="1"/>
</dbReference>
<feature type="region of interest" description="Disordered" evidence="5">
    <location>
        <begin position="558"/>
        <end position="578"/>
    </location>
</feature>
<feature type="compositionally biased region" description="Basic residues" evidence="5">
    <location>
        <begin position="524"/>
        <end position="534"/>
    </location>
</feature>
<accession>L8GIP2</accession>